<evidence type="ECO:0000259" key="7">
    <source>
        <dbReference type="PROSITE" id="PS50405"/>
    </source>
</evidence>
<dbReference type="SMR" id="A0A1S4DPQ2"/>
<dbReference type="RefSeq" id="XP_016515114.1">
    <property type="nucleotide sequence ID" value="XM_016659628.2"/>
</dbReference>
<keyword evidence="3" id="KW-0927">Auxin signaling pathway</keyword>
<dbReference type="PROSITE" id="PS50405">
    <property type="entry name" value="GST_CTER"/>
    <property type="match status" value="1"/>
</dbReference>
<dbReference type="EC" id="2.5.1.18" evidence="1"/>
<evidence type="ECO:0000256" key="5">
    <source>
        <dbReference type="RuleBase" id="RU003494"/>
    </source>
</evidence>
<name>A0A1S4DPQ2_TOBAC</name>
<dbReference type="InterPro" id="IPR010987">
    <property type="entry name" value="Glutathione-S-Trfase_C-like"/>
</dbReference>
<reference evidence="9" key="2">
    <citation type="submission" date="2025-08" db="UniProtKB">
        <authorList>
            <consortium name="RefSeq"/>
        </authorList>
    </citation>
    <scope>IDENTIFICATION</scope>
    <source>
        <tissue evidence="9">Leaf</tissue>
    </source>
</reference>
<dbReference type="GO" id="GO:0009734">
    <property type="term" value="P:auxin-activated signaling pathway"/>
    <property type="evidence" value="ECO:0007669"/>
    <property type="project" value="UniProtKB-KW"/>
</dbReference>
<dbReference type="SUPFAM" id="SSF47616">
    <property type="entry name" value="GST C-terminal domain-like"/>
    <property type="match status" value="1"/>
</dbReference>
<protein>
    <recommendedName>
        <fullName evidence="1">glutathione transferase</fullName>
        <ecNumber evidence="1">2.5.1.18</ecNumber>
    </recommendedName>
</protein>
<dbReference type="Gene3D" id="1.20.1050.10">
    <property type="match status" value="1"/>
</dbReference>
<dbReference type="OMA" id="GHPICNS"/>
<dbReference type="InterPro" id="IPR004046">
    <property type="entry name" value="GST_C"/>
</dbReference>
<dbReference type="Pfam" id="PF00043">
    <property type="entry name" value="GST_C"/>
    <property type="match status" value="1"/>
</dbReference>
<evidence type="ECO:0000256" key="3">
    <source>
        <dbReference type="ARBA" id="ARBA00023294"/>
    </source>
</evidence>
<evidence type="ECO:0000256" key="2">
    <source>
        <dbReference type="ARBA" id="ARBA00022679"/>
    </source>
</evidence>
<dbReference type="SFLD" id="SFLDG01152">
    <property type="entry name" value="Main.3:_Omega-_and_Tau-like"/>
    <property type="match status" value="1"/>
</dbReference>
<dbReference type="SFLD" id="SFLDS00019">
    <property type="entry name" value="Glutathione_Transferase_(cytos"/>
    <property type="match status" value="1"/>
</dbReference>
<comment type="similarity">
    <text evidence="5">Belongs to the GST superfamily.</text>
</comment>
<dbReference type="PaxDb" id="4097-A0A1S4DPQ2"/>
<dbReference type="PROSITE" id="PS50404">
    <property type="entry name" value="GST_NTER"/>
    <property type="match status" value="1"/>
</dbReference>
<evidence type="ECO:0000256" key="1">
    <source>
        <dbReference type="ARBA" id="ARBA00012452"/>
    </source>
</evidence>
<reference evidence="8" key="1">
    <citation type="journal article" date="2014" name="Nat. Commun.">
        <title>The tobacco genome sequence and its comparison with those of tomato and potato.</title>
        <authorList>
            <person name="Sierro N."/>
            <person name="Battey J.N."/>
            <person name="Ouadi S."/>
            <person name="Bakaher N."/>
            <person name="Bovet L."/>
            <person name="Willig A."/>
            <person name="Goepfert S."/>
            <person name="Peitsch M.C."/>
            <person name="Ivanov N.V."/>
        </authorList>
    </citation>
    <scope>NUCLEOTIDE SEQUENCE [LARGE SCALE GENOMIC DNA]</scope>
</reference>
<evidence type="ECO:0000313" key="9">
    <source>
        <dbReference type="RefSeq" id="XP_016515114.1"/>
    </source>
</evidence>
<dbReference type="FunFam" id="3.40.30.10:FF:000014">
    <property type="entry name" value="Tau class glutathione S-transferase"/>
    <property type="match status" value="1"/>
</dbReference>
<gene>
    <name evidence="9" type="primary">LOC107831833</name>
</gene>
<comment type="catalytic activity">
    <reaction evidence="4">
        <text>RX + glutathione = an S-substituted glutathione + a halide anion + H(+)</text>
        <dbReference type="Rhea" id="RHEA:16437"/>
        <dbReference type="ChEBI" id="CHEBI:15378"/>
        <dbReference type="ChEBI" id="CHEBI:16042"/>
        <dbReference type="ChEBI" id="CHEBI:17792"/>
        <dbReference type="ChEBI" id="CHEBI:57925"/>
        <dbReference type="ChEBI" id="CHEBI:90779"/>
        <dbReference type="EC" id="2.5.1.18"/>
    </reaction>
</comment>
<feature type="domain" description="GST N-terminal" evidence="6">
    <location>
        <begin position="11"/>
        <end position="90"/>
    </location>
</feature>
<dbReference type="GO" id="GO:0004364">
    <property type="term" value="F:glutathione transferase activity"/>
    <property type="evidence" value="ECO:0000318"/>
    <property type="project" value="GO_Central"/>
</dbReference>
<dbReference type="Gene3D" id="3.40.30.10">
    <property type="entry name" value="Glutaredoxin"/>
    <property type="match status" value="1"/>
</dbReference>
<dbReference type="AlphaFoldDB" id="A0A1S4DPQ2"/>
<dbReference type="Pfam" id="PF02798">
    <property type="entry name" value="GST_N"/>
    <property type="match status" value="1"/>
</dbReference>
<dbReference type="InterPro" id="IPR045074">
    <property type="entry name" value="GST_C_Tau"/>
</dbReference>
<dbReference type="CDD" id="cd03058">
    <property type="entry name" value="GST_N_Tau"/>
    <property type="match status" value="1"/>
</dbReference>
<feature type="domain" description="GST C-terminal" evidence="7">
    <location>
        <begin position="96"/>
        <end position="223"/>
    </location>
</feature>
<dbReference type="CDD" id="cd03185">
    <property type="entry name" value="GST_C_Tau"/>
    <property type="match status" value="1"/>
</dbReference>
<dbReference type="InterPro" id="IPR036282">
    <property type="entry name" value="Glutathione-S-Trfase_C_sf"/>
</dbReference>
<dbReference type="RefSeq" id="XP_016515114.1">
    <property type="nucleotide sequence ID" value="XM_016659628.1"/>
</dbReference>
<dbReference type="Proteomes" id="UP000790787">
    <property type="component" value="Chromosome 1"/>
</dbReference>
<dbReference type="SFLD" id="SFLDG00358">
    <property type="entry name" value="Main_(cytGST)"/>
    <property type="match status" value="1"/>
</dbReference>
<dbReference type="FunFam" id="1.20.1050.10:FF:000018">
    <property type="entry name" value="Glutathione S-transferase U20"/>
    <property type="match status" value="1"/>
</dbReference>
<evidence type="ECO:0000313" key="8">
    <source>
        <dbReference type="Proteomes" id="UP000790787"/>
    </source>
</evidence>
<dbReference type="KEGG" id="nta:107831833"/>
<dbReference type="OrthoDB" id="202840at2759"/>
<dbReference type="InterPro" id="IPR004045">
    <property type="entry name" value="Glutathione_S-Trfase_N"/>
</dbReference>
<dbReference type="InterPro" id="IPR045073">
    <property type="entry name" value="Omega/Tau-like"/>
</dbReference>
<dbReference type="STRING" id="4097.A0A1S4DPQ2"/>
<dbReference type="InterPro" id="IPR036249">
    <property type="entry name" value="Thioredoxin-like_sf"/>
</dbReference>
<sequence>MSFLDQEMAENEVTLLNFWPSMYGMRVRVALAEKGVKYEYKEENLGEKSHLLLEMNPVYQKIPVLIHNGKPVFESLNVVQYIDEVWKDKAQLLPFDPYEKYEAIFWADYVEKVFDSGRNLWMNKGEEQQTKKKNYIDSLRMLEGILGEKPYFGGEKIGFLDIALIGFCSWFYTYEKFGDFNTEDETPKLIAWMKRCMQRESVYKSVAEPLKVYDFALQIRKHYGIM</sequence>
<accession>A0A1S4DPQ2</accession>
<dbReference type="SUPFAM" id="SSF52833">
    <property type="entry name" value="Thioredoxin-like"/>
    <property type="match status" value="1"/>
</dbReference>
<dbReference type="PANTHER" id="PTHR11260">
    <property type="entry name" value="GLUTATHIONE S-TRANSFERASE, GST, SUPERFAMILY, GST DOMAIN CONTAINING"/>
    <property type="match status" value="1"/>
</dbReference>
<dbReference type="GO" id="GO:0005737">
    <property type="term" value="C:cytoplasm"/>
    <property type="evidence" value="ECO:0000318"/>
    <property type="project" value="GO_Central"/>
</dbReference>
<dbReference type="InterPro" id="IPR040079">
    <property type="entry name" value="Glutathione_S-Trfase"/>
</dbReference>
<dbReference type="PANTHER" id="PTHR11260:SF764">
    <property type="entry name" value="GLUTATHIONE TRANSFERASE"/>
    <property type="match status" value="1"/>
</dbReference>
<proteinExistence type="inferred from homology"/>
<dbReference type="GO" id="GO:0006749">
    <property type="term" value="P:glutathione metabolic process"/>
    <property type="evidence" value="ECO:0000318"/>
    <property type="project" value="GO_Central"/>
</dbReference>
<organism evidence="8 9">
    <name type="scientific">Nicotiana tabacum</name>
    <name type="common">Common tobacco</name>
    <dbReference type="NCBI Taxonomy" id="4097"/>
    <lineage>
        <taxon>Eukaryota</taxon>
        <taxon>Viridiplantae</taxon>
        <taxon>Streptophyta</taxon>
        <taxon>Embryophyta</taxon>
        <taxon>Tracheophyta</taxon>
        <taxon>Spermatophyta</taxon>
        <taxon>Magnoliopsida</taxon>
        <taxon>eudicotyledons</taxon>
        <taxon>Gunneridae</taxon>
        <taxon>Pentapetalae</taxon>
        <taxon>asterids</taxon>
        <taxon>lamiids</taxon>
        <taxon>Solanales</taxon>
        <taxon>Solanaceae</taxon>
        <taxon>Nicotianoideae</taxon>
        <taxon>Nicotianeae</taxon>
        <taxon>Nicotiana</taxon>
    </lineage>
</organism>
<keyword evidence="8" id="KW-1185">Reference proteome</keyword>
<dbReference type="GeneID" id="107831833"/>
<evidence type="ECO:0000256" key="4">
    <source>
        <dbReference type="ARBA" id="ARBA00047960"/>
    </source>
</evidence>
<keyword evidence="2" id="KW-0808">Transferase</keyword>
<evidence type="ECO:0000259" key="6">
    <source>
        <dbReference type="PROSITE" id="PS50404"/>
    </source>
</evidence>